<dbReference type="RefSeq" id="WP_301416486.1">
    <property type="nucleotide sequence ID" value="NZ_CP098023.1"/>
</dbReference>
<evidence type="ECO:0000313" key="1">
    <source>
        <dbReference type="EMBL" id="WKD50315.1"/>
    </source>
</evidence>
<evidence type="ECO:0000313" key="2">
    <source>
        <dbReference type="Proteomes" id="UP001321520"/>
    </source>
</evidence>
<protein>
    <recommendedName>
        <fullName evidence="3">Chemotaxis protein</fullName>
    </recommendedName>
</protein>
<accession>A0ABY9EG07</accession>
<dbReference type="EMBL" id="CP098023">
    <property type="protein sequence ID" value="WKD50315.1"/>
    <property type="molecule type" value="Genomic_DNA"/>
</dbReference>
<keyword evidence="2" id="KW-1185">Reference proteome</keyword>
<organism evidence="1 2">
    <name type="scientific">Microbulbifer spongiae</name>
    <dbReference type="NCBI Taxonomy" id="2944933"/>
    <lineage>
        <taxon>Bacteria</taxon>
        <taxon>Pseudomonadati</taxon>
        <taxon>Pseudomonadota</taxon>
        <taxon>Gammaproteobacteria</taxon>
        <taxon>Cellvibrionales</taxon>
        <taxon>Microbulbiferaceae</taxon>
        <taxon>Microbulbifer</taxon>
    </lineage>
</organism>
<evidence type="ECO:0008006" key="3">
    <source>
        <dbReference type="Google" id="ProtNLM"/>
    </source>
</evidence>
<gene>
    <name evidence="1" type="ORF">M8T91_02465</name>
</gene>
<reference evidence="1 2" key="1">
    <citation type="submission" date="2022-05" db="EMBL/GenBank/DDBJ databases">
        <title>Microbulbifer sp. nov., isolated from sponge.</title>
        <authorList>
            <person name="Gao L."/>
        </authorList>
    </citation>
    <scope>NUCLEOTIDE SEQUENCE [LARGE SCALE GENOMIC DNA]</scope>
    <source>
        <strain evidence="1 2">MI-G</strain>
    </source>
</reference>
<sequence length="297" mass="33233">MAEIVVLAAAGMGAVHRDFAKPLFSAVQSALGNDWSRLHCDSLPGLEAFHSNIERVFEGMQKRDLDGLRARKFLLYGMAQSAAQLEDIRQREGMYERGQGAIYSALQRAAAVAGDGAPVVLLSHSVGCITLSNYLWDAQRSSVNHGIWRDGGPGGVRRGSSRERFLRLKTLSHWYTLGATNPLWCAGKAREQIQAVTSNSRGYLFRWKNFYHPDDLFGWPLKPLSPTYKQAVYRDYETSPLSDHRAIGAGPQVLPPEDYWCNERVWEQLIGDLRTLLKSGRQRALVRTERSSEALAV</sequence>
<dbReference type="Proteomes" id="UP001321520">
    <property type="component" value="Chromosome"/>
</dbReference>
<proteinExistence type="predicted"/>
<name>A0ABY9EG07_9GAMM</name>